<dbReference type="InterPro" id="IPR041561">
    <property type="entry name" value="PglD_N"/>
</dbReference>
<evidence type="ECO:0000313" key="3">
    <source>
        <dbReference type="EMBL" id="MFD2098872.1"/>
    </source>
</evidence>
<comment type="similarity">
    <text evidence="1">Belongs to the transferase hexapeptide repeat family.</text>
</comment>
<dbReference type="InterPro" id="IPR050179">
    <property type="entry name" value="Trans_hexapeptide_repeat"/>
</dbReference>
<dbReference type="Gene3D" id="2.160.10.10">
    <property type="entry name" value="Hexapeptide repeat proteins"/>
    <property type="match status" value="1"/>
</dbReference>
<dbReference type="InterPro" id="IPR011004">
    <property type="entry name" value="Trimer_LpxA-like_sf"/>
</dbReference>
<dbReference type="Proteomes" id="UP001597342">
    <property type="component" value="Unassembled WGS sequence"/>
</dbReference>
<organism evidence="3 4">
    <name type="scientific">Flagellimonas iocasae</name>
    <dbReference type="NCBI Taxonomy" id="2055905"/>
    <lineage>
        <taxon>Bacteria</taxon>
        <taxon>Pseudomonadati</taxon>
        <taxon>Bacteroidota</taxon>
        <taxon>Flavobacteriia</taxon>
        <taxon>Flavobacteriales</taxon>
        <taxon>Flavobacteriaceae</taxon>
        <taxon>Flagellimonas</taxon>
    </lineage>
</organism>
<dbReference type="CDD" id="cd03360">
    <property type="entry name" value="LbH_AT_putative"/>
    <property type="match status" value="1"/>
</dbReference>
<dbReference type="SUPFAM" id="SSF51161">
    <property type="entry name" value="Trimeric LpxA-like enzymes"/>
    <property type="match status" value="1"/>
</dbReference>
<evidence type="ECO:0000313" key="4">
    <source>
        <dbReference type="Proteomes" id="UP001597342"/>
    </source>
</evidence>
<keyword evidence="4" id="KW-1185">Reference proteome</keyword>
<dbReference type="InterPro" id="IPR020019">
    <property type="entry name" value="AcTrfase_PglD-like"/>
</dbReference>
<sequence length="214" mass="23079">MKEKSAIIGAGTYGQTYASYLTESGIEIIGFIDDDPRLWGREIMGIPVIGDFESLKKNSFKEWINNIYCPIGDNLIRERYLSESKKLGYNIPNFIHPTAVVGPDVQLGEANYILAGSAIMPHTVISDYVMVSIGSTVGHHVTVEKSVFISSGVNIGANLTLKEFAYIGIGATIMSNIDEIGRGALIGAGSVIIRSVESEATMVGNPGRSLVKQH</sequence>
<accession>A0ABW4XTF1</accession>
<dbReference type="EMBL" id="JBHUHU010000001">
    <property type="protein sequence ID" value="MFD2098872.1"/>
    <property type="molecule type" value="Genomic_DNA"/>
</dbReference>
<dbReference type="PANTHER" id="PTHR43300">
    <property type="entry name" value="ACETYLTRANSFERASE"/>
    <property type="match status" value="1"/>
</dbReference>
<comment type="caution">
    <text evidence="3">The sequence shown here is derived from an EMBL/GenBank/DDBJ whole genome shotgun (WGS) entry which is preliminary data.</text>
</comment>
<protein>
    <submittedName>
        <fullName evidence="3">Acetyltransferase</fullName>
    </submittedName>
</protein>
<dbReference type="RefSeq" id="WP_379829639.1">
    <property type="nucleotide sequence ID" value="NZ_JBHUHU010000001.1"/>
</dbReference>
<reference evidence="4" key="1">
    <citation type="journal article" date="2019" name="Int. J. Syst. Evol. Microbiol.">
        <title>The Global Catalogue of Microorganisms (GCM) 10K type strain sequencing project: providing services to taxonomists for standard genome sequencing and annotation.</title>
        <authorList>
            <consortium name="The Broad Institute Genomics Platform"/>
            <consortium name="The Broad Institute Genome Sequencing Center for Infectious Disease"/>
            <person name="Wu L."/>
            <person name="Ma J."/>
        </authorList>
    </citation>
    <scope>NUCLEOTIDE SEQUENCE [LARGE SCALE GENOMIC DNA]</scope>
    <source>
        <strain evidence="4">JCM 3389</strain>
    </source>
</reference>
<evidence type="ECO:0000259" key="2">
    <source>
        <dbReference type="Pfam" id="PF17836"/>
    </source>
</evidence>
<proteinExistence type="inferred from homology"/>
<dbReference type="Gene3D" id="3.40.50.20">
    <property type="match status" value="1"/>
</dbReference>
<dbReference type="Pfam" id="PF17836">
    <property type="entry name" value="PglD_N"/>
    <property type="match status" value="1"/>
</dbReference>
<name>A0ABW4XTF1_9FLAO</name>
<dbReference type="PANTHER" id="PTHR43300:SF7">
    <property type="entry name" value="UDP-N-ACETYLBACILLOSAMINE N-ACETYLTRANSFERASE"/>
    <property type="match status" value="1"/>
</dbReference>
<feature type="domain" description="PglD N-terminal" evidence="2">
    <location>
        <begin position="6"/>
        <end position="81"/>
    </location>
</feature>
<gene>
    <name evidence="3" type="ORF">ACFSJE_03740</name>
</gene>
<dbReference type="NCBIfam" id="TIGR03570">
    <property type="entry name" value="NeuD_NnaD"/>
    <property type="match status" value="1"/>
</dbReference>
<evidence type="ECO:0000256" key="1">
    <source>
        <dbReference type="ARBA" id="ARBA00007274"/>
    </source>
</evidence>